<keyword evidence="2" id="KW-1185">Reference proteome</keyword>
<name>A0A8S4PY20_OWEFU</name>
<accession>A0A8S4PY20</accession>
<comment type="caution">
    <text evidence="1">The sequence shown here is derived from an EMBL/GenBank/DDBJ whole genome shotgun (WGS) entry which is preliminary data.</text>
</comment>
<evidence type="ECO:0000313" key="1">
    <source>
        <dbReference type="EMBL" id="CAH1798129.1"/>
    </source>
</evidence>
<evidence type="ECO:0000313" key="2">
    <source>
        <dbReference type="Proteomes" id="UP000749559"/>
    </source>
</evidence>
<proteinExistence type="predicted"/>
<dbReference type="EMBL" id="CAIIXF020000010">
    <property type="protein sequence ID" value="CAH1798129.1"/>
    <property type="molecule type" value="Genomic_DNA"/>
</dbReference>
<organism evidence="1 2">
    <name type="scientific">Owenia fusiformis</name>
    <name type="common">Polychaete worm</name>
    <dbReference type="NCBI Taxonomy" id="6347"/>
    <lineage>
        <taxon>Eukaryota</taxon>
        <taxon>Metazoa</taxon>
        <taxon>Spiralia</taxon>
        <taxon>Lophotrochozoa</taxon>
        <taxon>Annelida</taxon>
        <taxon>Polychaeta</taxon>
        <taxon>Sedentaria</taxon>
        <taxon>Canalipalpata</taxon>
        <taxon>Sabellida</taxon>
        <taxon>Oweniida</taxon>
        <taxon>Oweniidae</taxon>
        <taxon>Owenia</taxon>
    </lineage>
</organism>
<sequence>MVLLSFISPSFCQPIFLKFRDEVIQYSSMANKALRHQFDTSESLLNKNISSCINYNITATYIICIFTDMVDMLSFASIGATGPIPCYVNLTFFIHCTNIIFS</sequence>
<gene>
    <name evidence="1" type="ORF">OFUS_LOCUS22306</name>
</gene>
<dbReference type="AlphaFoldDB" id="A0A8S4PY20"/>
<dbReference type="Proteomes" id="UP000749559">
    <property type="component" value="Unassembled WGS sequence"/>
</dbReference>
<reference evidence="1" key="1">
    <citation type="submission" date="2022-03" db="EMBL/GenBank/DDBJ databases">
        <authorList>
            <person name="Martin C."/>
        </authorList>
    </citation>
    <scope>NUCLEOTIDE SEQUENCE</scope>
</reference>
<dbReference type="OrthoDB" id="8947034at2759"/>
<protein>
    <submittedName>
        <fullName evidence="1">Uncharacterized protein</fullName>
    </submittedName>
</protein>